<gene>
    <name evidence="3" type="ORF">SAMN06265374_4517</name>
</gene>
<keyword evidence="2" id="KW-0560">Oxidoreductase</keyword>
<dbReference type="Proteomes" id="UP001157914">
    <property type="component" value="Unassembled WGS sequence"/>
</dbReference>
<evidence type="ECO:0000256" key="1">
    <source>
        <dbReference type="ARBA" id="ARBA00006484"/>
    </source>
</evidence>
<dbReference type="Gene3D" id="3.40.50.720">
    <property type="entry name" value="NAD(P)-binding Rossmann-like Domain"/>
    <property type="match status" value="1"/>
</dbReference>
<keyword evidence="4" id="KW-1185">Reference proteome</keyword>
<dbReference type="SUPFAM" id="SSF51735">
    <property type="entry name" value="NAD(P)-binding Rossmann-fold domains"/>
    <property type="match status" value="1"/>
</dbReference>
<reference evidence="3 4" key="1">
    <citation type="submission" date="2017-05" db="EMBL/GenBank/DDBJ databases">
        <authorList>
            <person name="Varghese N."/>
            <person name="Submissions S."/>
        </authorList>
    </citation>
    <scope>NUCLEOTIDE SEQUENCE [LARGE SCALE GENOMIC DNA]</scope>
    <source>
        <strain evidence="3 4">DSM 15949</strain>
    </source>
</reference>
<name>A0ABY1PRE1_9HYPH</name>
<evidence type="ECO:0000313" key="3">
    <source>
        <dbReference type="EMBL" id="SMP37165.1"/>
    </source>
</evidence>
<dbReference type="EMBL" id="FXTT01000009">
    <property type="protein sequence ID" value="SMP37165.1"/>
    <property type="molecule type" value="Genomic_DNA"/>
</dbReference>
<accession>A0ABY1PRE1</accession>
<protein>
    <submittedName>
        <fullName evidence="3">NAD(P)-dependent dehydrogenase, short-chain alcohol dehydrogenase family</fullName>
    </submittedName>
</protein>
<proteinExistence type="inferred from homology"/>
<dbReference type="InterPro" id="IPR002347">
    <property type="entry name" value="SDR_fam"/>
</dbReference>
<dbReference type="PANTHER" id="PTHR42760">
    <property type="entry name" value="SHORT-CHAIN DEHYDROGENASES/REDUCTASES FAMILY MEMBER"/>
    <property type="match status" value="1"/>
</dbReference>
<dbReference type="RefSeq" id="WP_283404696.1">
    <property type="nucleotide sequence ID" value="NZ_BAAAEA010000006.1"/>
</dbReference>
<organism evidence="3 4">
    <name type="scientific">Roseibium denhamense</name>
    <dbReference type="NCBI Taxonomy" id="76305"/>
    <lineage>
        <taxon>Bacteria</taxon>
        <taxon>Pseudomonadati</taxon>
        <taxon>Pseudomonadota</taxon>
        <taxon>Alphaproteobacteria</taxon>
        <taxon>Hyphomicrobiales</taxon>
        <taxon>Stappiaceae</taxon>
        <taxon>Roseibium</taxon>
    </lineage>
</organism>
<comment type="similarity">
    <text evidence="1">Belongs to the short-chain dehydrogenases/reductases (SDR) family.</text>
</comment>
<sequence length="268" mass="28762">MTEYNSIFDLTGRVAVVTGGAGFLGRHFCKALSDHGAHVVVVDQEIQSVEEVASGLNGESMAAAIDLREEEHIADLVAKIVARFGRLDILHNNAACKPKELRQFFKPVEQFQMDVWREIMSVNIDAMFCVAKHAGGYMAAHGGGAIIQTGSIYGLVGPDQRVYKGSDYLGGPINTPAVYSASKAAVVGLTKHLATYWAEKGVRVNTLTPGGVESGQNDVFVQKYSARTPLNRMAKPKDMVGALVFLASDAAEYITGQNITIDGGLTAW</sequence>
<dbReference type="PRINTS" id="PR00080">
    <property type="entry name" value="SDRFAMILY"/>
</dbReference>
<comment type="caution">
    <text evidence="3">The sequence shown here is derived from an EMBL/GenBank/DDBJ whole genome shotgun (WGS) entry which is preliminary data.</text>
</comment>
<dbReference type="Pfam" id="PF13561">
    <property type="entry name" value="adh_short_C2"/>
    <property type="match status" value="1"/>
</dbReference>
<dbReference type="PANTHER" id="PTHR42760:SF133">
    <property type="entry name" value="3-OXOACYL-[ACYL-CARRIER-PROTEIN] REDUCTASE"/>
    <property type="match status" value="1"/>
</dbReference>
<evidence type="ECO:0000256" key="2">
    <source>
        <dbReference type="ARBA" id="ARBA00023002"/>
    </source>
</evidence>
<dbReference type="PRINTS" id="PR00081">
    <property type="entry name" value="GDHRDH"/>
</dbReference>
<dbReference type="InterPro" id="IPR036291">
    <property type="entry name" value="NAD(P)-bd_dom_sf"/>
</dbReference>
<evidence type="ECO:0000313" key="4">
    <source>
        <dbReference type="Proteomes" id="UP001157914"/>
    </source>
</evidence>